<name>A0ABV6ELP5_9BRAD</name>
<dbReference type="Proteomes" id="UP001589775">
    <property type="component" value="Unassembled WGS sequence"/>
</dbReference>
<dbReference type="RefSeq" id="WP_378383657.1">
    <property type="nucleotide sequence ID" value="NZ_JBHLWM010000001.1"/>
</dbReference>
<protein>
    <recommendedName>
        <fullName evidence="2">Response regulatory domain-containing protein</fullName>
    </recommendedName>
</protein>
<sequence>MAAYLQDHSDPGRILTEVFGRAGIKADIRFVSDGEQELDCLKRGHRYAEEGSAPTPALALLDLNMPRLDGCKAIRIPPLRGSSHPISARPAQLFWASE</sequence>
<comment type="caution">
    <text evidence="3">The sequence shown here is derived from an EMBL/GenBank/DDBJ whole genome shotgun (WGS) entry which is preliminary data.</text>
</comment>
<reference evidence="3 4" key="1">
    <citation type="submission" date="2024-09" db="EMBL/GenBank/DDBJ databases">
        <authorList>
            <person name="Sun Q."/>
            <person name="Mori K."/>
        </authorList>
    </citation>
    <scope>NUCLEOTIDE SEQUENCE [LARGE SCALE GENOMIC DNA]</scope>
    <source>
        <strain evidence="3 4">KCTC 23279</strain>
    </source>
</reference>
<accession>A0ABV6ELP5</accession>
<evidence type="ECO:0000256" key="1">
    <source>
        <dbReference type="PROSITE-ProRule" id="PRU00169"/>
    </source>
</evidence>
<organism evidence="3 4">
    <name type="scientific">Rhodopseudomonas telluris</name>
    <dbReference type="NCBI Taxonomy" id="644215"/>
    <lineage>
        <taxon>Bacteria</taxon>
        <taxon>Pseudomonadati</taxon>
        <taxon>Pseudomonadota</taxon>
        <taxon>Alphaproteobacteria</taxon>
        <taxon>Hyphomicrobiales</taxon>
        <taxon>Nitrobacteraceae</taxon>
        <taxon>Rhodopseudomonas</taxon>
    </lineage>
</organism>
<dbReference type="SUPFAM" id="SSF52172">
    <property type="entry name" value="CheY-like"/>
    <property type="match status" value="1"/>
</dbReference>
<feature type="modified residue" description="4-aspartylphosphate" evidence="1">
    <location>
        <position position="62"/>
    </location>
</feature>
<dbReference type="EMBL" id="JBHLWM010000001">
    <property type="protein sequence ID" value="MFC0239134.1"/>
    <property type="molecule type" value="Genomic_DNA"/>
</dbReference>
<keyword evidence="1" id="KW-0597">Phosphoprotein</keyword>
<dbReference type="Gene3D" id="3.40.50.2300">
    <property type="match status" value="1"/>
</dbReference>
<dbReference type="PROSITE" id="PS50110">
    <property type="entry name" value="RESPONSE_REGULATORY"/>
    <property type="match status" value="1"/>
</dbReference>
<keyword evidence="4" id="KW-1185">Reference proteome</keyword>
<proteinExistence type="predicted"/>
<evidence type="ECO:0000259" key="2">
    <source>
        <dbReference type="PROSITE" id="PS50110"/>
    </source>
</evidence>
<dbReference type="InterPro" id="IPR011006">
    <property type="entry name" value="CheY-like_superfamily"/>
</dbReference>
<evidence type="ECO:0000313" key="3">
    <source>
        <dbReference type="EMBL" id="MFC0239134.1"/>
    </source>
</evidence>
<evidence type="ECO:0000313" key="4">
    <source>
        <dbReference type="Proteomes" id="UP001589775"/>
    </source>
</evidence>
<feature type="domain" description="Response regulatory" evidence="2">
    <location>
        <begin position="1"/>
        <end position="98"/>
    </location>
</feature>
<gene>
    <name evidence="3" type="ORF">ACFFJ6_01595</name>
</gene>
<dbReference type="InterPro" id="IPR001789">
    <property type="entry name" value="Sig_transdc_resp-reg_receiver"/>
</dbReference>